<dbReference type="Proteomes" id="UP000317496">
    <property type="component" value="Chromosome"/>
</dbReference>
<feature type="domain" description="Helix-turn-helix" evidence="1">
    <location>
        <begin position="8"/>
        <end position="55"/>
    </location>
</feature>
<evidence type="ECO:0000313" key="2">
    <source>
        <dbReference type="EMBL" id="QDO99096.1"/>
    </source>
</evidence>
<dbReference type="EMBL" id="CP041636">
    <property type="protein sequence ID" value="QDO99096.1"/>
    <property type="molecule type" value="Genomic_DNA"/>
</dbReference>
<evidence type="ECO:0000259" key="1">
    <source>
        <dbReference type="Pfam" id="PF12728"/>
    </source>
</evidence>
<name>A0A516H5Q7_9PROT</name>
<keyword evidence="3" id="KW-1185">Reference proteome</keyword>
<dbReference type="RefSeq" id="WP_144258092.1">
    <property type="nucleotide sequence ID" value="NZ_CP041636.1"/>
</dbReference>
<organism evidence="2 3">
    <name type="scientific">Ferrovibrio terrae</name>
    <dbReference type="NCBI Taxonomy" id="2594003"/>
    <lineage>
        <taxon>Bacteria</taxon>
        <taxon>Pseudomonadati</taxon>
        <taxon>Pseudomonadota</taxon>
        <taxon>Alphaproteobacteria</taxon>
        <taxon>Rhodospirillales</taxon>
        <taxon>Rhodospirillaceae</taxon>
        <taxon>Ferrovibrio</taxon>
    </lineage>
</organism>
<proteinExistence type="predicted"/>
<reference evidence="2 3" key="1">
    <citation type="submission" date="2019-07" db="EMBL/GenBank/DDBJ databases">
        <title>Genome sequencing for Ferrovibrio sp. K5.</title>
        <authorList>
            <person name="Park S.-J."/>
        </authorList>
    </citation>
    <scope>NUCLEOTIDE SEQUENCE [LARGE SCALE GENOMIC DNA]</scope>
    <source>
        <strain evidence="2 3">K5</strain>
    </source>
</reference>
<dbReference type="InterPro" id="IPR041657">
    <property type="entry name" value="HTH_17"/>
</dbReference>
<gene>
    <name evidence="2" type="ORF">FNB15_18275</name>
</gene>
<dbReference type="Pfam" id="PF12728">
    <property type="entry name" value="HTH_17"/>
    <property type="match status" value="1"/>
</dbReference>
<evidence type="ECO:0000313" key="3">
    <source>
        <dbReference type="Proteomes" id="UP000317496"/>
    </source>
</evidence>
<dbReference type="KEGG" id="fer:FNB15_18275"/>
<sequence length="67" mass="7477">MLDQPLAYSLDKAAQLSGRSRRQLYRHIESGALIARKDGFRTIVLADDLRAWLDALPRLKPSAGGQQ</sequence>
<protein>
    <submittedName>
        <fullName evidence="2">Helix-turn-helix domain-containing protein</fullName>
    </submittedName>
</protein>
<dbReference type="OrthoDB" id="7867776at2"/>
<accession>A0A516H5Q7</accession>
<dbReference type="AlphaFoldDB" id="A0A516H5Q7"/>